<dbReference type="InterPro" id="IPR052580">
    <property type="entry name" value="Lipid_Hydrolase"/>
</dbReference>
<keyword evidence="1" id="KW-0443">Lipid metabolism</keyword>
<dbReference type="PANTHER" id="PTHR46394">
    <property type="entry name" value="ANNEXIN"/>
    <property type="match status" value="1"/>
</dbReference>
<dbReference type="InterPro" id="IPR002641">
    <property type="entry name" value="PNPLA_dom"/>
</dbReference>
<evidence type="ECO:0000313" key="4">
    <source>
        <dbReference type="EMBL" id="CAE7873553.1"/>
    </source>
</evidence>
<evidence type="ECO:0000313" key="5">
    <source>
        <dbReference type="Proteomes" id="UP000601435"/>
    </source>
</evidence>
<evidence type="ECO:0000259" key="3">
    <source>
        <dbReference type="PROSITE" id="PS51635"/>
    </source>
</evidence>
<dbReference type="Gene3D" id="3.40.1090.10">
    <property type="entry name" value="Cytosolic phospholipase A2 catalytic domain"/>
    <property type="match status" value="1"/>
</dbReference>
<comment type="caution">
    <text evidence="2">Lacks conserved residue(s) required for the propagation of feature annotation.</text>
</comment>
<comment type="caution">
    <text evidence="4">The sequence shown here is derived from an EMBL/GenBank/DDBJ whole genome shotgun (WGS) entry which is preliminary data.</text>
</comment>
<feature type="short sequence motif" description="DGA/G" evidence="2">
    <location>
        <begin position="154"/>
        <end position="156"/>
    </location>
</feature>
<dbReference type="InterPro" id="IPR016035">
    <property type="entry name" value="Acyl_Trfase/lysoPLipase"/>
</dbReference>
<dbReference type="GO" id="GO:0006629">
    <property type="term" value="P:lipid metabolic process"/>
    <property type="evidence" value="ECO:0007669"/>
    <property type="project" value="UniProtKB-KW"/>
</dbReference>
<dbReference type="SUPFAM" id="SSF52151">
    <property type="entry name" value="FabD/lysophospholipase-like"/>
    <property type="match status" value="1"/>
</dbReference>
<feature type="domain" description="PNPLA" evidence="3">
    <location>
        <begin position="1"/>
        <end position="167"/>
    </location>
</feature>
<evidence type="ECO:0000256" key="1">
    <source>
        <dbReference type="ARBA" id="ARBA00023098"/>
    </source>
</evidence>
<dbReference type="OrthoDB" id="412240at2759"/>
<evidence type="ECO:0000256" key="2">
    <source>
        <dbReference type="PROSITE-ProRule" id="PRU01161"/>
    </source>
</evidence>
<dbReference type="PANTHER" id="PTHR46394:SF1">
    <property type="entry name" value="PNPLA DOMAIN-CONTAINING PROTEIN"/>
    <property type="match status" value="1"/>
</dbReference>
<reference evidence="4" key="1">
    <citation type="submission" date="2021-02" db="EMBL/GenBank/DDBJ databases">
        <authorList>
            <person name="Dougan E. K."/>
            <person name="Rhodes N."/>
            <person name="Thang M."/>
            <person name="Chan C."/>
        </authorList>
    </citation>
    <scope>NUCLEOTIDE SEQUENCE</scope>
</reference>
<accession>A0A813AM28</accession>
<organism evidence="4 5">
    <name type="scientific">Symbiodinium necroappetens</name>
    <dbReference type="NCBI Taxonomy" id="1628268"/>
    <lineage>
        <taxon>Eukaryota</taxon>
        <taxon>Sar</taxon>
        <taxon>Alveolata</taxon>
        <taxon>Dinophyceae</taxon>
        <taxon>Suessiales</taxon>
        <taxon>Symbiodiniaceae</taxon>
        <taxon>Symbiodinium</taxon>
    </lineage>
</organism>
<sequence length="333" mass="36975">MLAVNCKPREIFEVIEGMEFHQLAFPELGSLSRILGTLVQGLLRVTIGNHAAEVVECLVADATGPGFNSGLRLEEMIGKELQKKCGNRDITLAGVKQRFGKRLIILACELDSGHERRFTPETDPDLPVRVAVRMSMGVPGLMEPFRYKGHVYCDGGMCNDFPVDALPEDSKRMGLMVRPVDWIRHHVPGLSSIIPDEKLEKYEKVMAHLKMKSEESPTLFSVKTVLDLALTSVNIMMDANLVLQIEAATAKKGFRQSSGISGLAPEILTLCGGRYDPFDFNLTKDQHRELYLAGQLSTHLHASIVDGSSQVLNDEGKLKTMLYMLHMDYPKPP</sequence>
<dbReference type="PROSITE" id="PS51635">
    <property type="entry name" value="PNPLA"/>
    <property type="match status" value="1"/>
</dbReference>
<proteinExistence type="predicted"/>
<dbReference type="Proteomes" id="UP000601435">
    <property type="component" value="Unassembled WGS sequence"/>
</dbReference>
<keyword evidence="5" id="KW-1185">Reference proteome</keyword>
<dbReference type="Pfam" id="PF01734">
    <property type="entry name" value="Patatin"/>
    <property type="match status" value="1"/>
</dbReference>
<dbReference type="AlphaFoldDB" id="A0A813AM28"/>
<protein>
    <recommendedName>
        <fullName evidence="3">PNPLA domain-containing protein</fullName>
    </recommendedName>
</protein>
<dbReference type="EMBL" id="CAJNJA010061364">
    <property type="protein sequence ID" value="CAE7873553.1"/>
    <property type="molecule type" value="Genomic_DNA"/>
</dbReference>
<gene>
    <name evidence="4" type="ORF">SNEC2469_LOCUS28346</name>
</gene>
<name>A0A813AM28_9DINO</name>